<dbReference type="Pfam" id="PF12728">
    <property type="entry name" value="HTH_17"/>
    <property type="match status" value="1"/>
</dbReference>
<name>K6NZ11_9FIRM</name>
<keyword evidence="3" id="KW-1185">Reference proteome</keyword>
<dbReference type="HOGENOM" id="CLU_2385180_0_0_9"/>
<dbReference type="AlphaFoldDB" id="K6NZ11"/>
<gene>
    <name evidence="2" type="ORF">ThesuDRAFT_01820</name>
</gene>
<dbReference type="OrthoDB" id="2988360at2"/>
<protein>
    <recommendedName>
        <fullName evidence="1">Helix-turn-helix domain-containing protein</fullName>
    </recommendedName>
</protein>
<evidence type="ECO:0000313" key="3">
    <source>
        <dbReference type="Proteomes" id="UP000005710"/>
    </source>
</evidence>
<dbReference type="RefSeq" id="WP_006904097.1">
    <property type="nucleotide sequence ID" value="NZ_JH976535.1"/>
</dbReference>
<evidence type="ECO:0000313" key="2">
    <source>
        <dbReference type="EMBL" id="EKP94095.1"/>
    </source>
</evidence>
<reference evidence="2" key="1">
    <citation type="submission" date="2010-10" db="EMBL/GenBank/DDBJ databases">
        <authorList>
            <consortium name="US DOE Joint Genome Institute (JGI-PGF)"/>
            <person name="Lucas S."/>
            <person name="Copeland A."/>
            <person name="Lapidus A."/>
            <person name="Bruce D."/>
            <person name="Goodwin L."/>
            <person name="Pitluck S."/>
            <person name="Kyrpides N."/>
            <person name="Mavromatis K."/>
            <person name="Detter J.C."/>
            <person name="Han C."/>
            <person name="Land M."/>
            <person name="Hauser L."/>
            <person name="Markowitz V."/>
            <person name="Cheng J.-F."/>
            <person name="Hugenholtz P."/>
            <person name="Woyke T."/>
            <person name="Wu D."/>
            <person name="Pukall R."/>
            <person name="Wahrenburg C."/>
            <person name="Brambilla E."/>
            <person name="Klenk H.-P."/>
            <person name="Eisen J.A."/>
        </authorList>
    </citation>
    <scope>NUCLEOTIDE SEQUENCE [LARGE SCALE GENOMIC DNA]</scope>
    <source>
        <strain evidence="2">DSM 13965</strain>
    </source>
</reference>
<sequence>MSVYPGPGRARPLGGAELYSGALEVAATRSGDDSSGDDSEAELITPLVAAALLGIGSINTVKRWVRDGRLAGTIRNGRYLVYRRSVDRLMTKPG</sequence>
<dbReference type="Proteomes" id="UP000005710">
    <property type="component" value="Unassembled WGS sequence"/>
</dbReference>
<evidence type="ECO:0000259" key="1">
    <source>
        <dbReference type="Pfam" id="PF12728"/>
    </source>
</evidence>
<dbReference type="EMBL" id="AENY02000003">
    <property type="protein sequence ID" value="EKP94095.1"/>
    <property type="molecule type" value="Genomic_DNA"/>
</dbReference>
<reference evidence="2" key="2">
    <citation type="submission" date="2012-10" db="EMBL/GenBank/DDBJ databases">
        <title>Improved high-quality draft of Thermaerobacter subterraneus C21, DSM 13965.</title>
        <authorList>
            <consortium name="DOE Joint Genome Institute"/>
            <person name="Eisen J."/>
            <person name="Huntemann M."/>
            <person name="Wei C.-L."/>
            <person name="Han J."/>
            <person name="Detter J.C."/>
            <person name="Han C."/>
            <person name="Tapia R."/>
            <person name="Chen A."/>
            <person name="Kyrpides N."/>
            <person name="Mavromatis K."/>
            <person name="Markowitz V."/>
            <person name="Szeto E."/>
            <person name="Ivanova N."/>
            <person name="Mikhailova N."/>
            <person name="Ovchinnikova G."/>
            <person name="Pagani I."/>
            <person name="Pati A."/>
            <person name="Goodwin L."/>
            <person name="Nordberg H.P."/>
            <person name="Cantor M.N."/>
            <person name="Hua S.X."/>
            <person name="Woyke T."/>
            <person name="Eisen J."/>
            <person name="Klenk H.-P."/>
        </authorList>
    </citation>
    <scope>NUCLEOTIDE SEQUENCE [LARGE SCALE GENOMIC DNA]</scope>
    <source>
        <strain evidence="2">DSM 13965</strain>
    </source>
</reference>
<organism evidence="2 3">
    <name type="scientific">Thermaerobacter subterraneus DSM 13965</name>
    <dbReference type="NCBI Taxonomy" id="867903"/>
    <lineage>
        <taxon>Bacteria</taxon>
        <taxon>Bacillati</taxon>
        <taxon>Bacillota</taxon>
        <taxon>Clostridia</taxon>
        <taxon>Eubacteriales</taxon>
        <taxon>Clostridiales Family XVII. Incertae Sedis</taxon>
        <taxon>Thermaerobacter</taxon>
    </lineage>
</organism>
<accession>K6NZ11</accession>
<dbReference type="InterPro" id="IPR041657">
    <property type="entry name" value="HTH_17"/>
</dbReference>
<comment type="caution">
    <text evidence="2">The sequence shown here is derived from an EMBL/GenBank/DDBJ whole genome shotgun (WGS) entry which is preliminary data.</text>
</comment>
<proteinExistence type="predicted"/>
<feature type="domain" description="Helix-turn-helix" evidence="1">
    <location>
        <begin position="49"/>
        <end position="91"/>
    </location>
</feature>